<evidence type="ECO:0000313" key="5">
    <source>
        <dbReference type="Proteomes" id="UP000676917"/>
    </source>
</evidence>
<dbReference type="InterPro" id="IPR038734">
    <property type="entry name" value="YhaN_AAA"/>
</dbReference>
<accession>A0A920C6G9</accession>
<dbReference type="InterPro" id="IPR027417">
    <property type="entry name" value="P-loop_NTPase"/>
</dbReference>
<feature type="coiled-coil region" evidence="1">
    <location>
        <begin position="772"/>
        <end position="800"/>
    </location>
</feature>
<feature type="coiled-coil region" evidence="1">
    <location>
        <begin position="666"/>
        <end position="710"/>
    </location>
</feature>
<keyword evidence="2" id="KW-1133">Transmembrane helix</keyword>
<keyword evidence="2" id="KW-0472">Membrane</keyword>
<organism evidence="4 5">
    <name type="scientific">Ornithinibacillus bavariensis</name>
    <dbReference type="NCBI Taxonomy" id="545502"/>
    <lineage>
        <taxon>Bacteria</taxon>
        <taxon>Bacillati</taxon>
        <taxon>Bacillota</taxon>
        <taxon>Bacilli</taxon>
        <taxon>Bacillales</taxon>
        <taxon>Bacillaceae</taxon>
        <taxon>Ornithinibacillus</taxon>
    </lineage>
</organism>
<feature type="coiled-coil region" evidence="1">
    <location>
        <begin position="541"/>
        <end position="575"/>
    </location>
</feature>
<sequence>MKFLQATIYGFGKWVDFHLDFTDESFVTIYGENESGKTTVQRFLMFMLFGLPPKERDFYQPKTSSKMGGILTVRDPKIGEFTIERFHENRNGAAKCYTPDGNEFDEGWLQERLSGIDKATYQAIFSFSALDLMTIQGMTEDDLSEVLLGIGLTGSAQIQNIEKRLEQKVNEYFKPNGRNPIVNQQLAKLEHIQKELSHHQHEEAAYREKKNILLTLEDELNVLIDTIKKEREQLYQLEKIIQVLPQLEEYNENQAKLAKLPEEIPFPEDGRKRYELLKEKQLPLQSEMSVLKNNHDRLKQEILELEQHITNFPYEEIRQILQQASKHNSNETEVQKLKETINRLQDELSSRITDLHIGLSLKEVQQLNLPFHLEKHWSGLKTETEKFSQEYEALAESLQLIKSRKMVLEEQKESISSKLLPISQRRELEDLIDTAKENKVLEGLQLEAEKEQQSWEKRKKKSAKIANVLLGMSSLVAAFFLLLTFFTKYQLFLNITLISIVFGCVQWLWNKKSAEKMEWMLQQAFPMQLVSSASPEEIRDAEELLENDAKCKQELQLLEEKLKDCELQENSLQEQKILLDNQEASFSKELFHQEELYPFLQHIDVTYWPDLYHSLKAIIQEMKKLPLLQHDEEELQRNILQFQTLVNTHFEINAYETVPRTFSGKLDMLAQELEKFKDIEREIQQKKDLLETIKEQLQTNKLQYVTIEREIIELWKMANVDSEEEFYQRNKEGIERSELILACERIKIQTASYFPKDKWEELVISPPKRSTIELKINEVKESMKQNEAIKERKLQLLAEERAEFNRLESSENYSLTLHQFQQEQERLKKLAKEWAVYKAAKELLSATKDRYKEKYLSRVIEKTLTFFEILTDGTYQMIYPPANGKPFIVEDRNHIRYSVKELSQGTINQLYISLRLAISEVMGEELRVPFIMDDAFVHFDKARLNRMIGILEGISKNHQILLFTCKQEVLEEFGEKNRIKLTNPVPIMEN</sequence>
<dbReference type="Proteomes" id="UP000676917">
    <property type="component" value="Unassembled WGS sequence"/>
</dbReference>
<comment type="caution">
    <text evidence="4">The sequence shown here is derived from an EMBL/GenBank/DDBJ whole genome shotgun (WGS) entry which is preliminary data.</text>
</comment>
<keyword evidence="1" id="KW-0175">Coiled coil</keyword>
<feature type="domain" description="YhaN AAA" evidence="3">
    <location>
        <begin position="1"/>
        <end position="203"/>
    </location>
</feature>
<reference evidence="4" key="1">
    <citation type="submission" date="2021-03" db="EMBL/GenBank/DDBJ databases">
        <title>Antimicrobial resistance genes in bacteria isolated from Japanese honey, and their potential for conferring macrolide and lincosamide resistance in the American foulbrood pathogen Paenibacillus larvae.</title>
        <authorList>
            <person name="Okamoto M."/>
            <person name="Kumagai M."/>
            <person name="Kanamori H."/>
            <person name="Takamatsu D."/>
        </authorList>
    </citation>
    <scope>NUCLEOTIDE SEQUENCE</scope>
    <source>
        <strain evidence="4">J43TS3</strain>
    </source>
</reference>
<dbReference type="PANTHER" id="PTHR41259">
    <property type="entry name" value="DOUBLE-STRAND BREAK REPAIR RAD50 ATPASE, PUTATIVE-RELATED"/>
    <property type="match status" value="1"/>
</dbReference>
<feature type="coiled-coil region" evidence="1">
    <location>
        <begin position="182"/>
        <end position="233"/>
    </location>
</feature>
<feature type="transmembrane region" description="Helical" evidence="2">
    <location>
        <begin position="465"/>
        <end position="485"/>
    </location>
</feature>
<dbReference type="SUPFAM" id="SSF52540">
    <property type="entry name" value="P-loop containing nucleoside triphosphate hydrolases"/>
    <property type="match status" value="2"/>
</dbReference>
<dbReference type="Gene3D" id="3.40.50.300">
    <property type="entry name" value="P-loop containing nucleotide triphosphate hydrolases"/>
    <property type="match status" value="2"/>
</dbReference>
<evidence type="ECO:0000313" key="4">
    <source>
        <dbReference type="EMBL" id="GIO25677.1"/>
    </source>
</evidence>
<evidence type="ECO:0000259" key="3">
    <source>
        <dbReference type="Pfam" id="PF13514"/>
    </source>
</evidence>
<dbReference type="AlphaFoldDB" id="A0A920C6G9"/>
<name>A0A920C6G9_9BACI</name>
<feature type="transmembrane region" description="Helical" evidence="2">
    <location>
        <begin position="491"/>
        <end position="509"/>
    </location>
</feature>
<dbReference type="EMBL" id="BORP01000001">
    <property type="protein sequence ID" value="GIO25677.1"/>
    <property type="molecule type" value="Genomic_DNA"/>
</dbReference>
<dbReference type="PANTHER" id="PTHR41259:SF1">
    <property type="entry name" value="DOUBLE-STRAND BREAK REPAIR RAD50 ATPASE, PUTATIVE-RELATED"/>
    <property type="match status" value="1"/>
</dbReference>
<evidence type="ECO:0000256" key="2">
    <source>
        <dbReference type="SAM" id="Phobius"/>
    </source>
</evidence>
<dbReference type="Pfam" id="PF13514">
    <property type="entry name" value="AAA_27"/>
    <property type="match status" value="1"/>
</dbReference>
<protein>
    <recommendedName>
        <fullName evidence="3">YhaN AAA domain-containing protein</fullName>
    </recommendedName>
</protein>
<gene>
    <name evidence="4" type="primary">yhaN</name>
    <name evidence="4" type="ORF">J43TS3_02880</name>
</gene>
<evidence type="ECO:0000256" key="1">
    <source>
        <dbReference type="SAM" id="Coils"/>
    </source>
</evidence>
<keyword evidence="5" id="KW-1185">Reference proteome</keyword>
<feature type="coiled-coil region" evidence="1">
    <location>
        <begin position="288"/>
        <end position="354"/>
    </location>
</feature>
<keyword evidence="2" id="KW-0812">Transmembrane</keyword>
<proteinExistence type="predicted"/>
<dbReference type="RefSeq" id="WP_212919205.1">
    <property type="nucleotide sequence ID" value="NZ_BORP01000001.1"/>
</dbReference>